<gene>
    <name evidence="1" type="ORF">O181_091937</name>
</gene>
<reference evidence="1" key="1">
    <citation type="submission" date="2021-03" db="EMBL/GenBank/DDBJ databases">
        <title>Draft genome sequence of rust myrtle Austropuccinia psidii MF-1, a brazilian biotype.</title>
        <authorList>
            <person name="Quecine M.C."/>
            <person name="Pachon D.M.R."/>
            <person name="Bonatelli M.L."/>
            <person name="Correr F.H."/>
            <person name="Franceschini L.M."/>
            <person name="Leite T.F."/>
            <person name="Margarido G.R.A."/>
            <person name="Almeida C.A."/>
            <person name="Ferrarezi J.A."/>
            <person name="Labate C.A."/>
        </authorList>
    </citation>
    <scope>NUCLEOTIDE SEQUENCE</scope>
    <source>
        <strain evidence="1">MF-1</strain>
    </source>
</reference>
<dbReference type="Proteomes" id="UP000765509">
    <property type="component" value="Unassembled WGS sequence"/>
</dbReference>
<dbReference type="AlphaFoldDB" id="A0A9Q3IY73"/>
<evidence type="ECO:0000313" key="2">
    <source>
        <dbReference type="Proteomes" id="UP000765509"/>
    </source>
</evidence>
<keyword evidence="2" id="KW-1185">Reference proteome</keyword>
<accession>A0A9Q3IY73</accession>
<evidence type="ECO:0000313" key="1">
    <source>
        <dbReference type="EMBL" id="MBW0552222.1"/>
    </source>
</evidence>
<organism evidence="1 2">
    <name type="scientific">Austropuccinia psidii MF-1</name>
    <dbReference type="NCBI Taxonomy" id="1389203"/>
    <lineage>
        <taxon>Eukaryota</taxon>
        <taxon>Fungi</taxon>
        <taxon>Dikarya</taxon>
        <taxon>Basidiomycota</taxon>
        <taxon>Pucciniomycotina</taxon>
        <taxon>Pucciniomycetes</taxon>
        <taxon>Pucciniales</taxon>
        <taxon>Sphaerophragmiaceae</taxon>
        <taxon>Austropuccinia</taxon>
    </lineage>
</organism>
<name>A0A9Q3IY73_9BASI</name>
<protein>
    <submittedName>
        <fullName evidence="1">Uncharacterized protein</fullName>
    </submittedName>
</protein>
<comment type="caution">
    <text evidence="1">The sequence shown here is derived from an EMBL/GenBank/DDBJ whole genome shotgun (WGS) entry which is preliminary data.</text>
</comment>
<dbReference type="EMBL" id="AVOT02058319">
    <property type="protein sequence ID" value="MBW0552222.1"/>
    <property type="molecule type" value="Genomic_DNA"/>
</dbReference>
<proteinExistence type="predicted"/>
<sequence>MILRKPITTYITQGFYEWISWFYPQVEELIDDWKIKNQSHGSSISNYQQSPSWKHLYPNSQTSKVTSTLLLFSLFIDWFDLLTNKLAGKQVLVGVVALNCLNLPPSTRWKLQNTFVAGMIPPPNEPNPITIHDIPIPLVKNLIKLKSGIKICTPKSPNGHNVVVKLGCLMGNLVATHKGTGFTSHSENMFCNWCECTKSEIGNLKVGRFCKGRIVQDYSNAFKMQRLRPKLIV</sequence>